<proteinExistence type="predicted"/>
<accession>A0A4S3JPV2</accession>
<name>A0A4S3JPV2_9EURO</name>
<dbReference type="STRING" id="1220188.A0A4S3JPV2"/>
<reference evidence="1 2" key="1">
    <citation type="submission" date="2019-03" db="EMBL/GenBank/DDBJ databases">
        <title>The genome sequence of a newly discovered highly antifungal drug resistant Aspergillus species, Aspergillus tanneri NIH 1004.</title>
        <authorList>
            <person name="Mounaud S."/>
            <person name="Singh I."/>
            <person name="Joardar V."/>
            <person name="Pakala S."/>
            <person name="Pakala S."/>
            <person name="Venepally P."/>
            <person name="Hoover J."/>
            <person name="Nierman W."/>
            <person name="Chung J."/>
            <person name="Losada L."/>
        </authorList>
    </citation>
    <scope>NUCLEOTIDE SEQUENCE [LARGE SCALE GENOMIC DNA]</scope>
    <source>
        <strain evidence="1 2">NIH1004</strain>
    </source>
</reference>
<dbReference type="EMBL" id="SOSA01000075">
    <property type="protein sequence ID" value="THC97450.1"/>
    <property type="molecule type" value="Genomic_DNA"/>
</dbReference>
<dbReference type="Proteomes" id="UP000308092">
    <property type="component" value="Unassembled WGS sequence"/>
</dbReference>
<evidence type="ECO:0000313" key="2">
    <source>
        <dbReference type="Proteomes" id="UP000308092"/>
    </source>
</evidence>
<gene>
    <name evidence="1" type="ORF">EYZ11_003099</name>
</gene>
<sequence>MQCQYAAPYPRSEALDPNWAIHPRDPLLHKQGTTTGTRTTTESGVFTASNMRQVSLGSVLGLVAGVGLRVFSKALVVLLGMSIVVVEVCKISSAWFHSLTLVNIRVEEKWAAAKGFNVLPLEKLQRYVKGVDLQAFGYRRMRN</sequence>
<evidence type="ECO:0000313" key="1">
    <source>
        <dbReference type="EMBL" id="THC97450.1"/>
    </source>
</evidence>
<dbReference type="AlphaFoldDB" id="A0A4S3JPV2"/>
<dbReference type="VEuPathDB" id="FungiDB:EYZ11_003099"/>
<comment type="caution">
    <text evidence="1">The sequence shown here is derived from an EMBL/GenBank/DDBJ whole genome shotgun (WGS) entry which is preliminary data.</text>
</comment>
<evidence type="ECO:0008006" key="3">
    <source>
        <dbReference type="Google" id="ProtNLM"/>
    </source>
</evidence>
<keyword evidence="2" id="KW-1185">Reference proteome</keyword>
<protein>
    <recommendedName>
        <fullName evidence="3">FUN14 domain-containing protein</fullName>
    </recommendedName>
</protein>
<organism evidence="1 2">
    <name type="scientific">Aspergillus tanneri</name>
    <dbReference type="NCBI Taxonomy" id="1220188"/>
    <lineage>
        <taxon>Eukaryota</taxon>
        <taxon>Fungi</taxon>
        <taxon>Dikarya</taxon>
        <taxon>Ascomycota</taxon>
        <taxon>Pezizomycotina</taxon>
        <taxon>Eurotiomycetes</taxon>
        <taxon>Eurotiomycetidae</taxon>
        <taxon>Eurotiales</taxon>
        <taxon>Aspergillaceae</taxon>
        <taxon>Aspergillus</taxon>
        <taxon>Aspergillus subgen. Circumdati</taxon>
    </lineage>
</organism>